<protein>
    <submittedName>
        <fullName evidence="2">Uncharacterized protein</fullName>
    </submittedName>
</protein>
<dbReference type="RefSeq" id="WP_284272156.1">
    <property type="nucleotide sequence ID" value="NZ_BSOW01000028.1"/>
</dbReference>
<sequence>MKRCVCVLAFVLALLAHHAAAADQPKADPSKTNPVGGMVFSGANHCCVGIGTASPNANLDVYQGELKLGASGVGCSGKNEGALRYAAKHLQLCDGTGWRNVSLDKAE</sequence>
<accession>A0ABQ6B5U5</accession>
<dbReference type="Proteomes" id="UP001156905">
    <property type="component" value="Unassembled WGS sequence"/>
</dbReference>
<keyword evidence="1" id="KW-0732">Signal</keyword>
<reference evidence="3" key="1">
    <citation type="journal article" date="2019" name="Int. J. Syst. Evol. Microbiol.">
        <title>The Global Catalogue of Microorganisms (GCM) 10K type strain sequencing project: providing services to taxonomists for standard genome sequencing and annotation.</title>
        <authorList>
            <consortium name="The Broad Institute Genomics Platform"/>
            <consortium name="The Broad Institute Genome Sequencing Center for Infectious Disease"/>
            <person name="Wu L."/>
            <person name="Ma J."/>
        </authorList>
    </citation>
    <scope>NUCLEOTIDE SEQUENCE [LARGE SCALE GENOMIC DNA]</scope>
    <source>
        <strain evidence="3">NBRC 102520</strain>
    </source>
</reference>
<name>A0ABQ6B5U5_9BRAD</name>
<feature type="signal peptide" evidence="1">
    <location>
        <begin position="1"/>
        <end position="21"/>
    </location>
</feature>
<organism evidence="2 3">
    <name type="scientific">Bradyrhizobium iriomotense</name>
    <dbReference type="NCBI Taxonomy" id="441950"/>
    <lineage>
        <taxon>Bacteria</taxon>
        <taxon>Pseudomonadati</taxon>
        <taxon>Pseudomonadota</taxon>
        <taxon>Alphaproteobacteria</taxon>
        <taxon>Hyphomicrobiales</taxon>
        <taxon>Nitrobacteraceae</taxon>
        <taxon>Bradyrhizobium</taxon>
    </lineage>
</organism>
<evidence type="ECO:0000313" key="2">
    <source>
        <dbReference type="EMBL" id="GLR89782.1"/>
    </source>
</evidence>
<keyword evidence="3" id="KW-1185">Reference proteome</keyword>
<dbReference type="EMBL" id="BSOW01000028">
    <property type="protein sequence ID" value="GLR89782.1"/>
    <property type="molecule type" value="Genomic_DNA"/>
</dbReference>
<feature type="chain" id="PRO_5046736522" evidence="1">
    <location>
        <begin position="22"/>
        <end position="107"/>
    </location>
</feature>
<evidence type="ECO:0000256" key="1">
    <source>
        <dbReference type="SAM" id="SignalP"/>
    </source>
</evidence>
<gene>
    <name evidence="2" type="ORF">GCM10007857_64960</name>
</gene>
<comment type="caution">
    <text evidence="2">The sequence shown here is derived from an EMBL/GenBank/DDBJ whole genome shotgun (WGS) entry which is preliminary data.</text>
</comment>
<proteinExistence type="predicted"/>
<evidence type="ECO:0000313" key="3">
    <source>
        <dbReference type="Proteomes" id="UP001156905"/>
    </source>
</evidence>